<keyword evidence="1" id="KW-0175">Coiled coil</keyword>
<dbReference type="EMBL" id="CAJNOT010000036">
    <property type="protein sequence ID" value="CAF0792159.1"/>
    <property type="molecule type" value="Genomic_DNA"/>
</dbReference>
<dbReference type="EMBL" id="CAJOBE010000274">
    <property type="protein sequence ID" value="CAF3611309.1"/>
    <property type="molecule type" value="Genomic_DNA"/>
</dbReference>
<dbReference type="Proteomes" id="UP000663864">
    <property type="component" value="Unassembled WGS sequence"/>
</dbReference>
<evidence type="ECO:0000313" key="11">
    <source>
        <dbReference type="Proteomes" id="UP000663870"/>
    </source>
</evidence>
<dbReference type="Proteomes" id="UP000663870">
    <property type="component" value="Unassembled WGS sequence"/>
</dbReference>
<dbReference type="OrthoDB" id="9983798at2759"/>
<gene>
    <name evidence="8" type="ORF">FNK824_LOCUS3927</name>
    <name evidence="9" type="ORF">JBS370_LOCUS13634</name>
    <name evidence="6" type="ORF">JXQ802_LOCUS5262</name>
    <name evidence="4" type="ORF">RFH988_LOCUS1061</name>
    <name evidence="7" type="ORF">SEV965_LOCUS1687</name>
    <name evidence="5" type="ORF">ZHD862_LOCUS1967</name>
</gene>
<dbReference type="Proteomes" id="UP000663874">
    <property type="component" value="Unassembled WGS sequence"/>
</dbReference>
<protein>
    <recommendedName>
        <fullName evidence="3">WH1 domain-containing protein</fullName>
    </recommendedName>
</protein>
<accession>A0A813S4P6</accession>
<reference evidence="5" key="1">
    <citation type="submission" date="2021-02" db="EMBL/GenBank/DDBJ databases">
        <authorList>
            <person name="Nowell W R."/>
        </authorList>
    </citation>
    <scope>NUCLEOTIDE SEQUENCE</scope>
</reference>
<dbReference type="InterPro" id="IPR000697">
    <property type="entry name" value="WH1/EVH1_dom"/>
</dbReference>
<name>A0A813S4P6_9BILA</name>
<evidence type="ECO:0000256" key="2">
    <source>
        <dbReference type="SAM" id="MobiDB-lite"/>
    </source>
</evidence>
<dbReference type="EMBL" id="CAJNOO010000019">
    <property type="protein sequence ID" value="CAF0746696.1"/>
    <property type="molecule type" value="Genomic_DNA"/>
</dbReference>
<evidence type="ECO:0000313" key="4">
    <source>
        <dbReference type="EMBL" id="CAF0746696.1"/>
    </source>
</evidence>
<dbReference type="SUPFAM" id="SSF50729">
    <property type="entry name" value="PH domain-like"/>
    <property type="match status" value="1"/>
</dbReference>
<sequence length="364" mass="42128">MHLDTNMGEQSPLYSCKAHIFQVDPDTRKTWLPLSNGAVNVQIFHDSVKNVYRILSIDGSKVLINTIVTARMSFTKTSQKFCQWVDSRANHVYGLGFVNETDLTRFMDKFIEVKDATRQALKQSEHRSSSVDARQTPRSETDWSIQSIGLDPSVQNQLKQENAHLKIALAQSSNNAKKWQEELEILRNNNAKLTTALQESHANVEEWKRQLQFYRDECTRLRQMVSTRHPSSDGQISETQELKNLLDNADQRNQEQEQKIFQLENQIQHYITQINTLEDRLTSTEKDNQGLRNEIAKIQRRSPQGTYVPGTGTLPRTSNRNMQQLVRLRDLFESKTNDFNQTLITKSQDLQRICSQITQTITEF</sequence>
<dbReference type="PANTHER" id="PTHR10918">
    <property type="entry name" value="HOMER"/>
    <property type="match status" value="1"/>
</dbReference>
<evidence type="ECO:0000256" key="1">
    <source>
        <dbReference type="SAM" id="Coils"/>
    </source>
</evidence>
<dbReference type="EMBL" id="CAJOBD010001182">
    <property type="protein sequence ID" value="CAF3770202.1"/>
    <property type="molecule type" value="Genomic_DNA"/>
</dbReference>
<dbReference type="SMART" id="SM00461">
    <property type="entry name" value="WH1"/>
    <property type="match status" value="1"/>
</dbReference>
<dbReference type="EMBL" id="CAJNOU010000033">
    <property type="protein sequence ID" value="CAF0822518.1"/>
    <property type="molecule type" value="Genomic_DNA"/>
</dbReference>
<dbReference type="InterPro" id="IPR045027">
    <property type="entry name" value="Homer"/>
</dbReference>
<dbReference type="InterPro" id="IPR011993">
    <property type="entry name" value="PH-like_dom_sf"/>
</dbReference>
<comment type="caution">
    <text evidence="5">The sequence shown here is derived from an EMBL/GenBank/DDBJ whole genome shotgun (WGS) entry which is preliminary data.</text>
</comment>
<dbReference type="AlphaFoldDB" id="A0A813S4P6"/>
<dbReference type="GO" id="GO:0035256">
    <property type="term" value="F:G protein-coupled glutamate receptor binding"/>
    <property type="evidence" value="ECO:0007669"/>
    <property type="project" value="InterPro"/>
</dbReference>
<dbReference type="PROSITE" id="PS50229">
    <property type="entry name" value="WH1"/>
    <property type="match status" value="1"/>
</dbReference>
<dbReference type="Gene3D" id="1.10.287.1490">
    <property type="match status" value="1"/>
</dbReference>
<feature type="region of interest" description="Disordered" evidence="2">
    <location>
        <begin position="121"/>
        <end position="142"/>
    </location>
</feature>
<dbReference type="Proteomes" id="UP000663836">
    <property type="component" value="Unassembled WGS sequence"/>
</dbReference>
<feature type="coiled-coil region" evidence="1">
    <location>
        <begin position="155"/>
        <end position="301"/>
    </location>
</feature>
<evidence type="ECO:0000313" key="7">
    <source>
        <dbReference type="EMBL" id="CAF0822518.1"/>
    </source>
</evidence>
<dbReference type="EMBL" id="CAJNOL010000077">
    <property type="protein sequence ID" value="CAF0822261.1"/>
    <property type="molecule type" value="Genomic_DNA"/>
</dbReference>
<evidence type="ECO:0000313" key="6">
    <source>
        <dbReference type="EMBL" id="CAF0822261.1"/>
    </source>
</evidence>
<evidence type="ECO:0000313" key="9">
    <source>
        <dbReference type="EMBL" id="CAF3770202.1"/>
    </source>
</evidence>
<dbReference type="Gene3D" id="2.30.29.30">
    <property type="entry name" value="Pleckstrin-homology domain (PH domain)/Phosphotyrosine-binding domain (PTB)"/>
    <property type="match status" value="1"/>
</dbReference>
<feature type="domain" description="WH1" evidence="3">
    <location>
        <begin position="5"/>
        <end position="117"/>
    </location>
</feature>
<keyword evidence="11" id="KW-1185">Reference proteome</keyword>
<evidence type="ECO:0000313" key="10">
    <source>
        <dbReference type="Proteomes" id="UP000663864"/>
    </source>
</evidence>
<dbReference type="Proteomes" id="UP000663882">
    <property type="component" value="Unassembled WGS sequence"/>
</dbReference>
<organism evidence="5 10">
    <name type="scientific">Rotaria sordida</name>
    <dbReference type="NCBI Taxonomy" id="392033"/>
    <lineage>
        <taxon>Eukaryota</taxon>
        <taxon>Metazoa</taxon>
        <taxon>Spiralia</taxon>
        <taxon>Gnathifera</taxon>
        <taxon>Rotifera</taxon>
        <taxon>Eurotatoria</taxon>
        <taxon>Bdelloidea</taxon>
        <taxon>Philodinida</taxon>
        <taxon>Philodinidae</taxon>
        <taxon>Rotaria</taxon>
    </lineage>
</organism>
<feature type="compositionally biased region" description="Basic and acidic residues" evidence="2">
    <location>
        <begin position="121"/>
        <end position="141"/>
    </location>
</feature>
<evidence type="ECO:0000313" key="8">
    <source>
        <dbReference type="EMBL" id="CAF3611309.1"/>
    </source>
</evidence>
<proteinExistence type="predicted"/>
<dbReference type="Pfam" id="PF00568">
    <property type="entry name" value="WH1"/>
    <property type="match status" value="1"/>
</dbReference>
<evidence type="ECO:0000259" key="3">
    <source>
        <dbReference type="PROSITE" id="PS50229"/>
    </source>
</evidence>
<dbReference type="Proteomes" id="UP000663889">
    <property type="component" value="Unassembled WGS sequence"/>
</dbReference>
<evidence type="ECO:0000313" key="5">
    <source>
        <dbReference type="EMBL" id="CAF0792159.1"/>
    </source>
</evidence>